<dbReference type="PRINTS" id="PR01210">
    <property type="entry name" value="GGTRANSPTASE"/>
</dbReference>
<dbReference type="FunFam" id="3.60.20.40:FF:000001">
    <property type="entry name" value="Gamma-glutamyltranspeptidase 1"/>
    <property type="match status" value="1"/>
</dbReference>
<keyword evidence="1" id="KW-1199">Hemostasis impairing toxin</keyword>
<evidence type="ECO:0000313" key="4">
    <source>
        <dbReference type="EMBL" id="LAA00002.1"/>
    </source>
</evidence>
<keyword evidence="1" id="KW-0800">Toxin</keyword>
<feature type="binding site" evidence="3">
    <location>
        <position position="222"/>
    </location>
    <ligand>
        <name>L-glutamate</name>
        <dbReference type="ChEBI" id="CHEBI:29985"/>
    </ligand>
</feature>
<dbReference type="PANTHER" id="PTHR11686">
    <property type="entry name" value="GAMMA GLUTAMYL TRANSPEPTIDASE"/>
    <property type="match status" value="1"/>
</dbReference>
<dbReference type="InterPro" id="IPR043137">
    <property type="entry name" value="GGT_ssub_C"/>
</dbReference>
<dbReference type="EMBL" id="IAAA01008342">
    <property type="protein sequence ID" value="LAA00002.1"/>
    <property type="molecule type" value="mRNA"/>
</dbReference>
<keyword evidence="1" id="KW-1202">Platelet aggregation activating toxin</keyword>
<organism evidence="4">
    <name type="scientific">Parasteatoda tepidariorum</name>
    <name type="common">Common house spider</name>
    <name type="synonym">Achaearanea tepidariorum</name>
    <dbReference type="NCBI Taxonomy" id="114398"/>
    <lineage>
        <taxon>Eukaryota</taxon>
        <taxon>Metazoa</taxon>
        <taxon>Ecdysozoa</taxon>
        <taxon>Arthropoda</taxon>
        <taxon>Chelicerata</taxon>
        <taxon>Arachnida</taxon>
        <taxon>Araneae</taxon>
        <taxon>Araneomorphae</taxon>
        <taxon>Entelegynae</taxon>
        <taxon>Araneoidea</taxon>
        <taxon>Theridiidae</taxon>
        <taxon>Parasteatoda</taxon>
    </lineage>
</organism>
<feature type="binding site" evidence="3">
    <location>
        <position position="171"/>
    </location>
    <ligand>
        <name>L-glutamate</name>
        <dbReference type="ChEBI" id="CHEBI:29985"/>
    </ligand>
</feature>
<feature type="binding site" evidence="3">
    <location>
        <begin position="147"/>
        <end position="149"/>
    </location>
    <ligand>
        <name>L-glutamate</name>
        <dbReference type="ChEBI" id="CHEBI:29985"/>
    </ligand>
</feature>
<dbReference type="SUPFAM" id="SSF56235">
    <property type="entry name" value="N-terminal nucleophile aminohydrolases (Ntn hydrolases)"/>
    <property type="match status" value="1"/>
</dbReference>
<dbReference type="OrthoDB" id="1081007at2759"/>
<evidence type="ECO:0000256" key="1">
    <source>
        <dbReference type="ARBA" id="ARBA00084097"/>
    </source>
</evidence>
<dbReference type="Gene3D" id="1.10.246.130">
    <property type="match status" value="1"/>
</dbReference>
<name>A0A2L2XUY1_PARTP</name>
<feature type="binding site" evidence="3">
    <location>
        <begin position="199"/>
        <end position="200"/>
    </location>
    <ligand>
        <name>L-glutamate</name>
        <dbReference type="ChEBI" id="CHEBI:29985"/>
    </ligand>
</feature>
<dbReference type="Gene3D" id="3.60.20.40">
    <property type="match status" value="1"/>
</dbReference>
<dbReference type="GO" id="GO:0006751">
    <property type="term" value="P:glutathione catabolic process"/>
    <property type="evidence" value="ECO:0007669"/>
    <property type="project" value="InterPro"/>
</dbReference>
<accession>A0A2L2XUY1</accession>
<dbReference type="GO" id="GO:0005886">
    <property type="term" value="C:plasma membrane"/>
    <property type="evidence" value="ECO:0007669"/>
    <property type="project" value="TreeGrafter"/>
</dbReference>
<reference evidence="4" key="1">
    <citation type="journal article" date="2016" name="Mol. Ecol. Resour.">
        <title>Evaluation of the impact of RNA preservation methods of spiders for de novo transcriptome assembly.</title>
        <authorList>
            <person name="Kono N."/>
            <person name="Nakamura H."/>
            <person name="Ito Y."/>
            <person name="Tomita M."/>
            <person name="Arakawa K."/>
        </authorList>
    </citation>
    <scope>NUCLEOTIDE SEQUENCE</scope>
    <source>
        <tissue evidence="4">Whole body</tissue>
    </source>
</reference>
<evidence type="ECO:0000256" key="2">
    <source>
        <dbReference type="PIRSR" id="PIRSR600101-1"/>
    </source>
</evidence>
<dbReference type="InterPro" id="IPR000101">
    <property type="entry name" value="GGT_peptidase"/>
</dbReference>
<dbReference type="Pfam" id="PF01019">
    <property type="entry name" value="G_glu_transpept"/>
    <property type="match status" value="1"/>
</dbReference>
<proteinExistence type="evidence at transcript level"/>
<dbReference type="InterPro" id="IPR043138">
    <property type="entry name" value="GGT_lsub"/>
</dbReference>
<dbReference type="GO" id="GO:0036374">
    <property type="term" value="F:glutathione hydrolase activity"/>
    <property type="evidence" value="ECO:0007669"/>
    <property type="project" value="InterPro"/>
</dbReference>
<dbReference type="PANTHER" id="PTHR11686:SF9">
    <property type="entry name" value="RE13973P"/>
    <property type="match status" value="1"/>
</dbReference>
<protein>
    <submittedName>
        <fullName evidence="4">Gamma glutamyl transpeptidase</fullName>
    </submittedName>
</protein>
<dbReference type="FunFam" id="1.10.246.130:FF:000001">
    <property type="entry name" value="Gamma-glutamyltransferase 5 isoform 1"/>
    <property type="match status" value="1"/>
</dbReference>
<dbReference type="InterPro" id="IPR029055">
    <property type="entry name" value="Ntn_hydrolases_N"/>
</dbReference>
<evidence type="ECO:0000256" key="3">
    <source>
        <dbReference type="PIRSR" id="PIRSR600101-2"/>
    </source>
</evidence>
<feature type="active site" description="Nucleophile" evidence="2">
    <location>
        <position position="129"/>
    </location>
</feature>
<sequence length="319" mass="35342">MESYTPAIREPSKVKIRGNMTVYSASLPGSGPLLTFILNVLDGYDLKPSITKSREETVLALHRIIETFKFAYANRMHLEDSYSEEVLELVDLLESKDYADQTRPKIDDKKTHDPDYYGVNVNVQEDHGTAHMSIIGTNGDAVSVTSTINHYFGSQVMSPSTGILLNNEMDDFSSPNITNFFGVPPTGKNQIRPGRRPFSSMVPAIVVDGNRNVRLVVGGNGGTQITTSVAQVIIRNLWLDENIKQAIDAPRFHHQLLPNLIEHEVNFPEDILSDLKNKGHELKKLGDNMLGIIMAVATDENGRISANSDYRKGGEVDGF</sequence>
<dbReference type="AlphaFoldDB" id="A0A2L2XUY1"/>